<protein>
    <submittedName>
        <fullName evidence="3">PadR family transcriptional regulator</fullName>
    </submittedName>
</protein>
<dbReference type="Proteomes" id="UP000253501">
    <property type="component" value="Unassembled WGS sequence"/>
</dbReference>
<gene>
    <name evidence="3" type="ORF">DDK22_19280</name>
</gene>
<comment type="caution">
    <text evidence="3">The sequence shown here is derived from an EMBL/GenBank/DDBJ whole genome shotgun (WGS) entry which is preliminary data.</text>
</comment>
<proteinExistence type="predicted"/>
<dbReference type="SUPFAM" id="SSF46785">
    <property type="entry name" value="Winged helix' DNA-binding domain"/>
    <property type="match status" value="1"/>
</dbReference>
<organism evidence="3 4">
    <name type="scientific">Cupriavidus necator</name>
    <name type="common">Alcaligenes eutrophus</name>
    <name type="synonym">Ralstonia eutropha</name>
    <dbReference type="NCBI Taxonomy" id="106590"/>
    <lineage>
        <taxon>Bacteria</taxon>
        <taxon>Pseudomonadati</taxon>
        <taxon>Pseudomonadota</taxon>
        <taxon>Betaproteobacteria</taxon>
        <taxon>Burkholderiales</taxon>
        <taxon>Burkholderiaceae</taxon>
        <taxon>Cupriavidus</taxon>
    </lineage>
</organism>
<dbReference type="InterPro" id="IPR018309">
    <property type="entry name" value="Tscrpt_reg_PadR_C"/>
</dbReference>
<feature type="domain" description="Transcription regulator PadR N-terminal" evidence="1">
    <location>
        <begin position="7"/>
        <end position="80"/>
    </location>
</feature>
<evidence type="ECO:0000313" key="4">
    <source>
        <dbReference type="Proteomes" id="UP000253501"/>
    </source>
</evidence>
<dbReference type="Gene3D" id="6.10.140.190">
    <property type="match status" value="1"/>
</dbReference>
<accession>A0A367PFZ2</accession>
<dbReference type="RefSeq" id="WP_114133319.1">
    <property type="nucleotide sequence ID" value="NZ_CP068435.1"/>
</dbReference>
<dbReference type="PANTHER" id="PTHR43252:SF4">
    <property type="entry name" value="TRANSCRIPTIONAL REGULATORY PROTEIN"/>
    <property type="match status" value="1"/>
</dbReference>
<dbReference type="InterPro" id="IPR036390">
    <property type="entry name" value="WH_DNA-bd_sf"/>
</dbReference>
<dbReference type="InterPro" id="IPR036388">
    <property type="entry name" value="WH-like_DNA-bd_sf"/>
</dbReference>
<evidence type="ECO:0000259" key="1">
    <source>
        <dbReference type="Pfam" id="PF03551"/>
    </source>
</evidence>
<name>A0A367PFZ2_CUPNE</name>
<dbReference type="EMBL" id="QDHA01000044">
    <property type="protein sequence ID" value="RCJ06798.1"/>
    <property type="molecule type" value="Genomic_DNA"/>
</dbReference>
<feature type="domain" description="Transcription regulator PadR C-terminal" evidence="2">
    <location>
        <begin position="93"/>
        <end position="174"/>
    </location>
</feature>
<sequence>MSIQHALLTSLLEKPSAGYELAHRFDRSIGYFWQATHQQIYRELGRMVEVGWLVADEEGDGSRRRKKIYHVLPAGRKELKRWVAEATSVSESRRALLVKLRAEAIVGPTALDQDLARLIEEHRAQLEAYRQIEKRDFSAPRPSVGQRLQHAVLRSGILAEEIWLEWAGEVLEVLHMRTDK</sequence>
<dbReference type="Pfam" id="PF03551">
    <property type="entry name" value="PadR"/>
    <property type="match status" value="1"/>
</dbReference>
<dbReference type="Pfam" id="PF10400">
    <property type="entry name" value="Vir_act_alpha_C"/>
    <property type="match status" value="1"/>
</dbReference>
<evidence type="ECO:0000259" key="2">
    <source>
        <dbReference type="Pfam" id="PF10400"/>
    </source>
</evidence>
<reference evidence="3 4" key="1">
    <citation type="submission" date="2018-04" db="EMBL/GenBank/DDBJ databases">
        <title>Cupriavidus necator CR12 genome sequencing and assembly.</title>
        <authorList>
            <person name="Ben Fekih I."/>
            <person name="Mazhar H.S."/>
            <person name="Bello S.K."/>
            <person name="Rensing C."/>
        </authorList>
    </citation>
    <scope>NUCLEOTIDE SEQUENCE [LARGE SCALE GENOMIC DNA]</scope>
    <source>
        <strain evidence="3 4">CR12</strain>
    </source>
</reference>
<dbReference type="PANTHER" id="PTHR43252">
    <property type="entry name" value="TRANSCRIPTIONAL REGULATOR YQJI"/>
    <property type="match status" value="1"/>
</dbReference>
<dbReference type="AlphaFoldDB" id="A0A367PFZ2"/>
<dbReference type="Gene3D" id="1.10.10.10">
    <property type="entry name" value="Winged helix-like DNA-binding domain superfamily/Winged helix DNA-binding domain"/>
    <property type="match status" value="1"/>
</dbReference>
<evidence type="ECO:0000313" key="3">
    <source>
        <dbReference type="EMBL" id="RCJ06798.1"/>
    </source>
</evidence>
<dbReference type="InterPro" id="IPR005149">
    <property type="entry name" value="Tscrpt_reg_PadR_N"/>
</dbReference>